<evidence type="ECO:0000313" key="1">
    <source>
        <dbReference type="EMBL" id="KAG7161045.1"/>
    </source>
</evidence>
<dbReference type="InterPro" id="IPR023213">
    <property type="entry name" value="CAT-like_dom_sf"/>
</dbReference>
<organism evidence="1 2">
    <name type="scientific">Homarus americanus</name>
    <name type="common">American lobster</name>
    <dbReference type="NCBI Taxonomy" id="6706"/>
    <lineage>
        <taxon>Eukaryota</taxon>
        <taxon>Metazoa</taxon>
        <taxon>Ecdysozoa</taxon>
        <taxon>Arthropoda</taxon>
        <taxon>Crustacea</taxon>
        <taxon>Multicrustacea</taxon>
        <taxon>Malacostraca</taxon>
        <taxon>Eumalacostraca</taxon>
        <taxon>Eucarida</taxon>
        <taxon>Decapoda</taxon>
        <taxon>Pleocyemata</taxon>
        <taxon>Astacidea</taxon>
        <taxon>Nephropoidea</taxon>
        <taxon>Nephropidae</taxon>
        <taxon>Homarus</taxon>
    </lineage>
</organism>
<evidence type="ECO:0000313" key="2">
    <source>
        <dbReference type="Proteomes" id="UP000747542"/>
    </source>
</evidence>
<dbReference type="EMBL" id="JAHLQT010030270">
    <property type="protein sequence ID" value="KAG7161045.1"/>
    <property type="molecule type" value="Genomic_DNA"/>
</dbReference>
<accession>A0A8J5MRB0</accession>
<keyword evidence="2" id="KW-1185">Reference proteome</keyword>
<reference evidence="1" key="1">
    <citation type="journal article" date="2021" name="Sci. Adv.">
        <title>The American lobster genome reveals insights on longevity, neural, and immune adaptations.</title>
        <authorList>
            <person name="Polinski J.M."/>
            <person name="Zimin A.V."/>
            <person name="Clark K.F."/>
            <person name="Kohn A.B."/>
            <person name="Sadowski N."/>
            <person name="Timp W."/>
            <person name="Ptitsyn A."/>
            <person name="Khanna P."/>
            <person name="Romanova D.Y."/>
            <person name="Williams P."/>
            <person name="Greenwood S.J."/>
            <person name="Moroz L.L."/>
            <person name="Walt D.R."/>
            <person name="Bodnar A.G."/>
        </authorList>
    </citation>
    <scope>NUCLEOTIDE SEQUENCE</scope>
    <source>
        <strain evidence="1">GMGI-L3</strain>
    </source>
</reference>
<dbReference type="AlphaFoldDB" id="A0A8J5MRB0"/>
<protein>
    <recommendedName>
        <fullName evidence="3">Condensation domain-containing protein</fullName>
    </recommendedName>
</protein>
<name>A0A8J5MRB0_HOMAM</name>
<dbReference type="Proteomes" id="UP000747542">
    <property type="component" value="Unassembled WGS sequence"/>
</dbReference>
<comment type="caution">
    <text evidence="1">The sequence shown here is derived from an EMBL/GenBank/DDBJ whole genome shotgun (WGS) entry which is preliminary data.</text>
</comment>
<dbReference type="Gene3D" id="3.30.559.10">
    <property type="entry name" value="Chloramphenicol acetyltransferase-like domain"/>
    <property type="match status" value="1"/>
</dbReference>
<evidence type="ECO:0008006" key="3">
    <source>
        <dbReference type="Google" id="ProtNLM"/>
    </source>
</evidence>
<proteinExistence type="predicted"/>
<dbReference type="SUPFAM" id="SSF52777">
    <property type="entry name" value="CoA-dependent acyltransferases"/>
    <property type="match status" value="1"/>
</dbReference>
<sequence>MDISVVEAEEDKLSHLPYNTAEGPVWRVRLLTKATDNTSRSQDQTFCHNYALLFGIHHALADGFSNISICKMLHTILEDVMAGAQWMKNNNLENTSMIHRFCDFMNKRLEN</sequence>
<gene>
    <name evidence="1" type="ORF">Hamer_G026637</name>
</gene>